<dbReference type="Proteomes" id="UP000738349">
    <property type="component" value="Unassembled WGS sequence"/>
</dbReference>
<feature type="domain" description="TFIIS-type" evidence="5">
    <location>
        <begin position="85"/>
        <end position="123"/>
    </location>
</feature>
<proteinExistence type="predicted"/>
<gene>
    <name evidence="6" type="ORF">EDB81DRAFT_632861</name>
</gene>
<dbReference type="PROSITE" id="PS51133">
    <property type="entry name" value="ZF_TFIIS_2"/>
    <property type="match status" value="1"/>
</dbReference>
<comment type="caution">
    <text evidence="6">The sequence shown here is derived from an EMBL/GenBank/DDBJ whole genome shotgun (WGS) entry which is preliminary data.</text>
</comment>
<evidence type="ECO:0000256" key="4">
    <source>
        <dbReference type="PROSITE-ProRule" id="PRU00472"/>
    </source>
</evidence>
<dbReference type="AlphaFoldDB" id="A0A9P9FUP0"/>
<dbReference type="InterPro" id="IPR001222">
    <property type="entry name" value="Znf_TFIIS"/>
</dbReference>
<organism evidence="6 7">
    <name type="scientific">Dactylonectria macrodidyma</name>
    <dbReference type="NCBI Taxonomy" id="307937"/>
    <lineage>
        <taxon>Eukaryota</taxon>
        <taxon>Fungi</taxon>
        <taxon>Dikarya</taxon>
        <taxon>Ascomycota</taxon>
        <taxon>Pezizomycotina</taxon>
        <taxon>Sordariomycetes</taxon>
        <taxon>Hypocreomycetidae</taxon>
        <taxon>Hypocreales</taxon>
        <taxon>Nectriaceae</taxon>
        <taxon>Dactylonectria</taxon>
    </lineage>
</organism>
<name>A0A9P9FUP0_9HYPO</name>
<accession>A0A9P9FUP0</accession>
<evidence type="ECO:0000256" key="2">
    <source>
        <dbReference type="ARBA" id="ARBA00022771"/>
    </source>
</evidence>
<sequence length="123" mass="13503">FCNVCGDTLPISTQKKVKCDCCGELNTSMLYASLCYSAQRSFEPADTLLITVSISSTNDFPSALRDKRAVTAPTALVSTDTWPSIVMQCQKCSSKEIRYTTLQLRGADEGITVFYFCPTCSSR</sequence>
<keyword evidence="7" id="KW-1185">Reference proteome</keyword>
<keyword evidence="1" id="KW-0479">Metal-binding</keyword>
<protein>
    <recommendedName>
        <fullName evidence="5">TFIIS-type domain-containing protein</fullName>
    </recommendedName>
</protein>
<dbReference type="GO" id="GO:0006351">
    <property type="term" value="P:DNA-templated transcription"/>
    <property type="evidence" value="ECO:0007669"/>
    <property type="project" value="InterPro"/>
</dbReference>
<evidence type="ECO:0000256" key="3">
    <source>
        <dbReference type="ARBA" id="ARBA00022833"/>
    </source>
</evidence>
<evidence type="ECO:0000259" key="5">
    <source>
        <dbReference type="PROSITE" id="PS51133"/>
    </source>
</evidence>
<dbReference type="Gene3D" id="2.20.25.10">
    <property type="match status" value="1"/>
</dbReference>
<keyword evidence="3" id="KW-0862">Zinc</keyword>
<dbReference type="OrthoDB" id="10056816at2759"/>
<dbReference type="SUPFAM" id="SSF57783">
    <property type="entry name" value="Zinc beta-ribbon"/>
    <property type="match status" value="1"/>
</dbReference>
<dbReference type="Pfam" id="PF01096">
    <property type="entry name" value="Zn_ribbon_TFIIS"/>
    <property type="match status" value="1"/>
</dbReference>
<reference evidence="6" key="1">
    <citation type="journal article" date="2021" name="Nat. Commun.">
        <title>Genetic determinants of endophytism in the Arabidopsis root mycobiome.</title>
        <authorList>
            <person name="Mesny F."/>
            <person name="Miyauchi S."/>
            <person name="Thiergart T."/>
            <person name="Pickel B."/>
            <person name="Atanasova L."/>
            <person name="Karlsson M."/>
            <person name="Huettel B."/>
            <person name="Barry K.W."/>
            <person name="Haridas S."/>
            <person name="Chen C."/>
            <person name="Bauer D."/>
            <person name="Andreopoulos W."/>
            <person name="Pangilinan J."/>
            <person name="LaButti K."/>
            <person name="Riley R."/>
            <person name="Lipzen A."/>
            <person name="Clum A."/>
            <person name="Drula E."/>
            <person name="Henrissat B."/>
            <person name="Kohler A."/>
            <person name="Grigoriev I.V."/>
            <person name="Martin F.M."/>
            <person name="Hacquard S."/>
        </authorList>
    </citation>
    <scope>NUCLEOTIDE SEQUENCE</scope>
    <source>
        <strain evidence="6">MPI-CAGE-AT-0147</strain>
    </source>
</reference>
<evidence type="ECO:0000313" key="6">
    <source>
        <dbReference type="EMBL" id="KAH7176297.1"/>
    </source>
</evidence>
<dbReference type="SMART" id="SM00440">
    <property type="entry name" value="ZnF_C2C2"/>
    <property type="match status" value="1"/>
</dbReference>
<keyword evidence="2 4" id="KW-0863">Zinc-finger</keyword>
<evidence type="ECO:0000313" key="7">
    <source>
        <dbReference type="Proteomes" id="UP000738349"/>
    </source>
</evidence>
<feature type="non-terminal residue" evidence="6">
    <location>
        <position position="1"/>
    </location>
</feature>
<dbReference type="GO" id="GO:0003676">
    <property type="term" value="F:nucleic acid binding"/>
    <property type="evidence" value="ECO:0007669"/>
    <property type="project" value="InterPro"/>
</dbReference>
<dbReference type="EMBL" id="JAGMUV010000001">
    <property type="protein sequence ID" value="KAH7176297.1"/>
    <property type="molecule type" value="Genomic_DNA"/>
</dbReference>
<evidence type="ECO:0000256" key="1">
    <source>
        <dbReference type="ARBA" id="ARBA00022723"/>
    </source>
</evidence>
<dbReference type="GO" id="GO:0008270">
    <property type="term" value="F:zinc ion binding"/>
    <property type="evidence" value="ECO:0007669"/>
    <property type="project" value="UniProtKB-KW"/>
</dbReference>